<dbReference type="SUPFAM" id="SSF54211">
    <property type="entry name" value="Ribosomal protein S5 domain 2-like"/>
    <property type="match status" value="1"/>
</dbReference>
<keyword evidence="5" id="KW-0963">Cytoplasm</keyword>
<gene>
    <name evidence="5 7" type="primary">htpG</name>
    <name evidence="7" type="ORF">ACERLL_06640</name>
</gene>
<organism evidence="7 8">
    <name type="scientific">Thiohalorhabdus methylotrophus</name>
    <dbReference type="NCBI Taxonomy" id="3242694"/>
    <lineage>
        <taxon>Bacteria</taxon>
        <taxon>Pseudomonadati</taxon>
        <taxon>Pseudomonadota</taxon>
        <taxon>Gammaproteobacteria</taxon>
        <taxon>Thiohalorhabdales</taxon>
        <taxon>Thiohalorhabdaceae</taxon>
        <taxon>Thiohalorhabdus</taxon>
    </lineage>
</organism>
<evidence type="ECO:0000256" key="1">
    <source>
        <dbReference type="ARBA" id="ARBA00008239"/>
    </source>
</evidence>
<dbReference type="SMART" id="SM00387">
    <property type="entry name" value="HATPase_c"/>
    <property type="match status" value="1"/>
</dbReference>
<dbReference type="RefSeq" id="WP_373655287.1">
    <property type="nucleotide sequence ID" value="NZ_JBGUAW010000004.1"/>
</dbReference>
<dbReference type="PIRSF" id="PIRSF002583">
    <property type="entry name" value="Hsp90"/>
    <property type="match status" value="1"/>
</dbReference>
<reference evidence="7 8" key="1">
    <citation type="submission" date="2024-08" db="EMBL/GenBank/DDBJ databases">
        <title>Whole-genome sequencing of halo(alkali)philic microorganisms from hypersaline lakes.</title>
        <authorList>
            <person name="Sorokin D.Y."/>
            <person name="Merkel A.Y."/>
            <person name="Messina E."/>
            <person name="Yakimov M."/>
        </authorList>
    </citation>
    <scope>NUCLEOTIDE SEQUENCE [LARGE SCALE GENOMIC DNA]</scope>
    <source>
        <strain evidence="7 8">Cl-TMA</strain>
    </source>
</reference>
<evidence type="ECO:0000256" key="5">
    <source>
        <dbReference type="HAMAP-Rule" id="MF_00505"/>
    </source>
</evidence>
<evidence type="ECO:0000259" key="6">
    <source>
        <dbReference type="SMART" id="SM00387"/>
    </source>
</evidence>
<dbReference type="SUPFAM" id="SSF55874">
    <property type="entry name" value="ATPase domain of HSP90 chaperone/DNA topoisomerase II/histidine kinase"/>
    <property type="match status" value="1"/>
</dbReference>
<dbReference type="Gene3D" id="3.30.230.80">
    <property type="match status" value="1"/>
</dbReference>
<feature type="region of interest" description="A; substrate-binding" evidence="5">
    <location>
        <begin position="1"/>
        <end position="332"/>
    </location>
</feature>
<dbReference type="PRINTS" id="PR00775">
    <property type="entry name" value="HEATSHOCK90"/>
</dbReference>
<comment type="caution">
    <text evidence="7">The sequence shown here is derived from an EMBL/GenBank/DDBJ whole genome shotgun (WGS) entry which is preliminary data.</text>
</comment>
<keyword evidence="4 5" id="KW-0143">Chaperone</keyword>
<comment type="subunit">
    <text evidence="5">Homodimer.</text>
</comment>
<proteinExistence type="inferred from homology"/>
<dbReference type="Pfam" id="PF13589">
    <property type="entry name" value="HATPase_c_3"/>
    <property type="match status" value="1"/>
</dbReference>
<dbReference type="InterPro" id="IPR020568">
    <property type="entry name" value="Ribosomal_Su5_D2-typ_SF"/>
</dbReference>
<evidence type="ECO:0000313" key="8">
    <source>
        <dbReference type="Proteomes" id="UP001575181"/>
    </source>
</evidence>
<dbReference type="Gene3D" id="1.20.120.790">
    <property type="entry name" value="Heat shock protein 90, C-terminal domain"/>
    <property type="match status" value="1"/>
</dbReference>
<dbReference type="NCBIfam" id="NF003555">
    <property type="entry name" value="PRK05218.1"/>
    <property type="match status" value="1"/>
</dbReference>
<evidence type="ECO:0000256" key="4">
    <source>
        <dbReference type="ARBA" id="ARBA00023186"/>
    </source>
</evidence>
<dbReference type="InterPro" id="IPR019805">
    <property type="entry name" value="Heat_shock_protein_90_CS"/>
</dbReference>
<dbReference type="HAMAP" id="MF_00505">
    <property type="entry name" value="HSP90"/>
    <property type="match status" value="1"/>
</dbReference>
<dbReference type="PANTHER" id="PTHR11528">
    <property type="entry name" value="HEAT SHOCK PROTEIN 90 FAMILY MEMBER"/>
    <property type="match status" value="1"/>
</dbReference>
<protein>
    <recommendedName>
        <fullName evidence="5">Chaperone protein HtpG</fullName>
    </recommendedName>
    <alternativeName>
        <fullName evidence="5">Heat shock protein HtpG</fullName>
    </alternativeName>
    <alternativeName>
        <fullName evidence="5">High temperature protein G</fullName>
    </alternativeName>
</protein>
<dbReference type="InterPro" id="IPR020575">
    <property type="entry name" value="Hsp90_N"/>
</dbReference>
<keyword evidence="8" id="KW-1185">Reference proteome</keyword>
<dbReference type="PROSITE" id="PS00298">
    <property type="entry name" value="HSP90"/>
    <property type="match status" value="1"/>
</dbReference>
<evidence type="ECO:0000256" key="3">
    <source>
        <dbReference type="ARBA" id="ARBA00022840"/>
    </source>
</evidence>
<evidence type="ECO:0000313" key="7">
    <source>
        <dbReference type="EMBL" id="MFA9460503.1"/>
    </source>
</evidence>
<dbReference type="Pfam" id="PF00183">
    <property type="entry name" value="HSP90"/>
    <property type="match status" value="1"/>
</dbReference>
<dbReference type="Gene3D" id="3.40.50.11260">
    <property type="match status" value="1"/>
</dbReference>
<dbReference type="EMBL" id="JBGUAW010000004">
    <property type="protein sequence ID" value="MFA9460503.1"/>
    <property type="molecule type" value="Genomic_DNA"/>
</dbReference>
<dbReference type="InterPro" id="IPR003594">
    <property type="entry name" value="HATPase_dom"/>
</dbReference>
<keyword evidence="3 5" id="KW-0067">ATP-binding</keyword>
<name>A0ABV4TTE1_9GAMM</name>
<dbReference type="Proteomes" id="UP001575181">
    <property type="component" value="Unassembled WGS sequence"/>
</dbReference>
<comment type="function">
    <text evidence="5">Molecular chaperone. Has ATPase activity.</text>
</comment>
<dbReference type="SUPFAM" id="SSF110942">
    <property type="entry name" value="HSP90 C-terminal domain"/>
    <property type="match status" value="1"/>
</dbReference>
<accession>A0ABV4TTE1</accession>
<dbReference type="InterPro" id="IPR001404">
    <property type="entry name" value="Hsp90_fam"/>
</dbReference>
<sequence>MTAENPQQETRSFETEVQQLLHLMVHALYSHREIFLRELISNASDAIDKLRFEGLKNEELFEGQKEGRIRLIPDSEAGTLTIIDNGIGMDRDEVVENLGTIAHSGSRAFVDQLTGDEDQDVELIGQFGVGFYAAFMVADRVEVTTRRAGVDPSLGVRWESEGTGRYTVETLERPELGTAITLHLKEDAREFLEEGELRRVVKTYSDHIPYPVVLEAGEKPETLNEASALWARPRSEISEEEYRSFYAHVAHGDTDPLTWLHFHAEGTTEYTALLYFPSQPPLDLWQPEARHGVRLYVRRVFITDQARELLPTYLRFLRGVVDAPDLPLNVSREMLQSDQQVARIRKGVVRRVLKRLADMADNEPDRYRKFWDNFGAVLKEGIPEDPSNQEELAGLLRFRTSRRPDEWVSLADYKAAMRDEQKAIYYLTGDDLETLKNSPQLEVFKKKGVEVLLLTDPVDEWVVMHLNEFDGTPLTSVAHGDLDLGELESEEEKQEEEATEADYGSLVGTLKDRLGEAVSDVRLSHRLTDSPSCIVAGENALGEHMERLLKAANQPVPESQPILELNPEHALVQKMKEIHGTDPADKRLGEWGWLLLDQARLAQGAPLPDPAGTAQRLSGIMNDLAGSGPSRIIT</sequence>
<dbReference type="InterPro" id="IPR036890">
    <property type="entry name" value="HATPase_C_sf"/>
</dbReference>
<dbReference type="InterPro" id="IPR037196">
    <property type="entry name" value="HSP90_C"/>
</dbReference>
<dbReference type="CDD" id="cd16927">
    <property type="entry name" value="HATPase_Hsp90-like"/>
    <property type="match status" value="1"/>
</dbReference>
<evidence type="ECO:0000256" key="2">
    <source>
        <dbReference type="ARBA" id="ARBA00022741"/>
    </source>
</evidence>
<comment type="caution">
    <text evidence="5">Lacks conserved residue(s) required for the propagation of feature annotation.</text>
</comment>
<feature type="region of interest" description="C" evidence="5">
    <location>
        <begin position="548"/>
        <end position="634"/>
    </location>
</feature>
<dbReference type="Gene3D" id="3.30.565.10">
    <property type="entry name" value="Histidine kinase-like ATPase, C-terminal domain"/>
    <property type="match status" value="1"/>
</dbReference>
<keyword evidence="2 5" id="KW-0547">Nucleotide-binding</keyword>
<feature type="domain" description="Histidine kinase/HSP90-like ATPase" evidence="6">
    <location>
        <begin position="31"/>
        <end position="188"/>
    </location>
</feature>
<comment type="subcellular location">
    <subcellularLocation>
        <location evidence="5">Cytoplasm</location>
    </subcellularLocation>
</comment>
<comment type="similarity">
    <text evidence="1 5">Belongs to the heat shock protein 90 family.</text>
</comment>
<keyword evidence="5" id="KW-0346">Stress response</keyword>